<dbReference type="Proteomes" id="UP000503462">
    <property type="component" value="Chromosome 1"/>
</dbReference>
<feature type="compositionally biased region" description="Polar residues" evidence="2">
    <location>
        <begin position="321"/>
        <end position="330"/>
    </location>
</feature>
<evidence type="ECO:0000313" key="3">
    <source>
        <dbReference type="EMBL" id="QIW94698.1"/>
    </source>
</evidence>
<gene>
    <name evidence="3" type="ORF">AMS68_000216</name>
</gene>
<protein>
    <submittedName>
        <fullName evidence="3">Uncharacterized protein</fullName>
    </submittedName>
</protein>
<evidence type="ECO:0000313" key="4">
    <source>
        <dbReference type="Proteomes" id="UP000503462"/>
    </source>
</evidence>
<keyword evidence="4" id="KW-1185">Reference proteome</keyword>
<evidence type="ECO:0000256" key="2">
    <source>
        <dbReference type="SAM" id="MobiDB-lite"/>
    </source>
</evidence>
<evidence type="ECO:0000256" key="1">
    <source>
        <dbReference type="SAM" id="Coils"/>
    </source>
</evidence>
<feature type="coiled-coil region" evidence="1">
    <location>
        <begin position="410"/>
        <end position="437"/>
    </location>
</feature>
<proteinExistence type="predicted"/>
<feature type="region of interest" description="Disordered" evidence="2">
    <location>
        <begin position="296"/>
        <end position="330"/>
    </location>
</feature>
<organism evidence="3 4">
    <name type="scientific">Peltaster fructicola</name>
    <dbReference type="NCBI Taxonomy" id="286661"/>
    <lineage>
        <taxon>Eukaryota</taxon>
        <taxon>Fungi</taxon>
        <taxon>Dikarya</taxon>
        <taxon>Ascomycota</taxon>
        <taxon>Pezizomycotina</taxon>
        <taxon>Dothideomycetes</taxon>
        <taxon>Dothideomycetes incertae sedis</taxon>
        <taxon>Peltaster</taxon>
    </lineage>
</organism>
<reference evidence="3 4" key="1">
    <citation type="journal article" date="2016" name="Sci. Rep.">
        <title>Peltaster fructicola genome reveals evolution from an invasive phytopathogen to an ectophytic parasite.</title>
        <authorList>
            <person name="Xu C."/>
            <person name="Chen H."/>
            <person name="Gleason M.L."/>
            <person name="Xu J.R."/>
            <person name="Liu H."/>
            <person name="Zhang R."/>
            <person name="Sun G."/>
        </authorList>
    </citation>
    <scope>NUCLEOTIDE SEQUENCE [LARGE SCALE GENOMIC DNA]</scope>
    <source>
        <strain evidence="3 4">LNHT1506</strain>
    </source>
</reference>
<sequence length="543" mass="60944">MQQDQLVGSRRQRLRPRHSLAAFLKTFVRPFTGAFEAIVSVPSVQAADNDLSRTADVRGLQGVRTNEPPGDASMSDDPLPKRLSLISLDRNLRERIRKALDRWRTIDDVYDHDIYTEDMGSPSVLDTSGTDNGYVHVGDPKRIPTGRLGRRPSWLMGWTTNASTKQNDKCLLYHSFGVDAFRLLTEILEMDEPCEGRATLTPLMKEIDQIRQGDSELLSLPVLQQYYRVCQLFNLLGGEFDECTRDYIKALLLQEDRDDQAMLDIDDQTVDTEHGDERLDAELDRYDNDAEASLATTFPTSQGPAHPELDKQSSGHESESPGGNASMDSVQQPALNSLDDLVTTRSADLTQPRTPAEHIVVTPEWPMAELFPTSQRLPIQSHGSAEVPYDERSNATDPGVIIGKYESIQKDQYERRLDFLENAAGRLKDRCMQLGQEIKIYRDADEIPLANDSFTPITSTGEQYLKHSPDDEEADNHFKTLFETLQDLAPDVEIEHITLERQSNITPVPRDTTAQDERIAMWASDVAVDSMDPRQSGSGPDNG</sequence>
<dbReference type="EMBL" id="CP051139">
    <property type="protein sequence ID" value="QIW94698.1"/>
    <property type="molecule type" value="Genomic_DNA"/>
</dbReference>
<keyword evidence="1" id="KW-0175">Coiled coil</keyword>
<feature type="compositionally biased region" description="Basic and acidic residues" evidence="2">
    <location>
        <begin position="307"/>
        <end position="319"/>
    </location>
</feature>
<name>A0A6H0XJ84_9PEZI</name>
<dbReference type="AlphaFoldDB" id="A0A6H0XJ84"/>
<accession>A0A6H0XJ84</accession>